<feature type="compositionally biased region" description="Basic and acidic residues" evidence="1">
    <location>
        <begin position="37"/>
        <end position="54"/>
    </location>
</feature>
<evidence type="ECO:0000313" key="2">
    <source>
        <dbReference type="EMBL" id="KAK5531463.1"/>
    </source>
</evidence>
<evidence type="ECO:0000313" key="3">
    <source>
        <dbReference type="Proteomes" id="UP001345827"/>
    </source>
</evidence>
<feature type="region of interest" description="Disordered" evidence="1">
    <location>
        <begin position="19"/>
        <end position="54"/>
    </location>
</feature>
<evidence type="ECO:0000256" key="1">
    <source>
        <dbReference type="SAM" id="MobiDB-lite"/>
    </source>
</evidence>
<reference evidence="2 3" key="1">
    <citation type="submission" date="2023-06" db="EMBL/GenBank/DDBJ databases">
        <title>Black Yeasts Isolated from many extreme environments.</title>
        <authorList>
            <person name="Coleine C."/>
            <person name="Stajich J.E."/>
            <person name="Selbmann L."/>
        </authorList>
    </citation>
    <scope>NUCLEOTIDE SEQUENCE [LARGE SCALE GENOMIC DNA]</scope>
    <source>
        <strain evidence="2 3">CCFEE 5887</strain>
    </source>
</reference>
<dbReference type="EMBL" id="JAXLQG010000017">
    <property type="protein sequence ID" value="KAK5531463.1"/>
    <property type="molecule type" value="Genomic_DNA"/>
</dbReference>
<name>A0AAV9Q152_9PEZI</name>
<keyword evidence="3" id="KW-1185">Reference proteome</keyword>
<protein>
    <submittedName>
        <fullName evidence="2">Uncharacterized protein</fullName>
    </submittedName>
</protein>
<feature type="compositionally biased region" description="Acidic residues" evidence="1">
    <location>
        <begin position="19"/>
        <end position="36"/>
    </location>
</feature>
<dbReference type="Proteomes" id="UP001345827">
    <property type="component" value="Unassembled WGS sequence"/>
</dbReference>
<sequence length="68" mass="7736">MSDRGRRVRRPVSDFIEDISEDIFEESDTGSGEEDYDPRKADSMRRAGRNDAQRKYIAPATEAITALD</sequence>
<gene>
    <name evidence="2" type="ORF">LTR25_008572</name>
</gene>
<comment type="caution">
    <text evidence="2">The sequence shown here is derived from an EMBL/GenBank/DDBJ whole genome shotgun (WGS) entry which is preliminary data.</text>
</comment>
<accession>A0AAV9Q152</accession>
<proteinExistence type="predicted"/>
<dbReference type="AlphaFoldDB" id="A0AAV9Q152"/>
<organism evidence="2 3">
    <name type="scientific">Vermiconidia calcicola</name>
    <dbReference type="NCBI Taxonomy" id="1690605"/>
    <lineage>
        <taxon>Eukaryota</taxon>
        <taxon>Fungi</taxon>
        <taxon>Dikarya</taxon>
        <taxon>Ascomycota</taxon>
        <taxon>Pezizomycotina</taxon>
        <taxon>Dothideomycetes</taxon>
        <taxon>Dothideomycetidae</taxon>
        <taxon>Mycosphaerellales</taxon>
        <taxon>Extremaceae</taxon>
        <taxon>Vermiconidia</taxon>
    </lineage>
</organism>